<evidence type="ECO:0000313" key="2">
    <source>
        <dbReference type="EMBL" id="QJW84794.1"/>
    </source>
</evidence>
<dbReference type="Proteomes" id="UP000500826">
    <property type="component" value="Chromosome"/>
</dbReference>
<dbReference type="EMBL" id="CP053418">
    <property type="protein sequence ID" value="QJW84794.1"/>
    <property type="molecule type" value="Genomic_DNA"/>
</dbReference>
<keyword evidence="3" id="KW-1185">Reference proteome</keyword>
<evidence type="ECO:0000259" key="1">
    <source>
        <dbReference type="Pfam" id="PF13577"/>
    </source>
</evidence>
<dbReference type="Gene3D" id="3.10.450.50">
    <property type="match status" value="1"/>
</dbReference>
<dbReference type="SUPFAM" id="SSF54427">
    <property type="entry name" value="NTF2-like"/>
    <property type="match status" value="1"/>
</dbReference>
<accession>A0ABX6P3W5</accession>
<dbReference type="Pfam" id="PF13577">
    <property type="entry name" value="SnoaL_4"/>
    <property type="match status" value="1"/>
</dbReference>
<name>A0ABX6P3W5_9BURK</name>
<feature type="domain" description="SnoaL-like" evidence="1">
    <location>
        <begin position="26"/>
        <end position="163"/>
    </location>
</feature>
<sequence>MKTNEPTHDSVPALLARIDALERRVQRAEDIEAINNLTRAYGYYPDKALWNEILPLFTEDCSIEISALGVYEGRQQAAVLFKELLGKGPAMSDEDGLAQGYLYNHFILQGIVDVDADGVNASGRWRCFMQLAQYEVRAAWGEGPYEIRYRKGDDGVWRIRRLHFYRTYHTPFDRGWAKAKSPAGGVKEHLPPDSPPSVAYEPWPAVFIPPFHFANPVTGSRRYTREDREAV</sequence>
<gene>
    <name evidence="2" type="ORF">HK414_17635</name>
</gene>
<protein>
    <submittedName>
        <fullName evidence="2">Nuclear transport factor 2 family protein</fullName>
    </submittedName>
</protein>
<organism evidence="2 3">
    <name type="scientific">Ramlibacter terrae</name>
    <dbReference type="NCBI Taxonomy" id="2732511"/>
    <lineage>
        <taxon>Bacteria</taxon>
        <taxon>Pseudomonadati</taxon>
        <taxon>Pseudomonadota</taxon>
        <taxon>Betaproteobacteria</taxon>
        <taxon>Burkholderiales</taxon>
        <taxon>Comamonadaceae</taxon>
        <taxon>Ramlibacter</taxon>
    </lineage>
</organism>
<dbReference type="InterPro" id="IPR037401">
    <property type="entry name" value="SnoaL-like"/>
</dbReference>
<proteinExistence type="predicted"/>
<dbReference type="InterPro" id="IPR032710">
    <property type="entry name" value="NTF2-like_dom_sf"/>
</dbReference>
<evidence type="ECO:0000313" key="3">
    <source>
        <dbReference type="Proteomes" id="UP000500826"/>
    </source>
</evidence>
<reference evidence="2 3" key="1">
    <citation type="submission" date="2020-05" db="EMBL/GenBank/DDBJ databases">
        <title>Ramlibacter rhizophilus sp. nov., isolated from rhizosphere soil of national flower Mugunghwa from South Korea.</title>
        <authorList>
            <person name="Zheng-Fei Y."/>
            <person name="Huan T."/>
        </authorList>
    </citation>
    <scope>NUCLEOTIDE SEQUENCE [LARGE SCALE GENOMIC DNA]</scope>
    <source>
        <strain evidence="2 3">H242</strain>
    </source>
</reference>